<proteinExistence type="evidence at transcript level"/>
<reference evidence="1" key="2">
    <citation type="submission" date="2012-06" db="EMBL/GenBank/DDBJ databases">
        <authorList>
            <person name="Yu Y."/>
            <person name="Currie J."/>
            <person name="Lomeli R."/>
            <person name="Angelova A."/>
            <person name="Collura K."/>
            <person name="Wissotski M."/>
            <person name="Campos D."/>
            <person name="Kudrna D."/>
            <person name="Golser W."/>
            <person name="Ashely E."/>
            <person name="Descour A."/>
            <person name="Fernandes J."/>
            <person name="Soderlund C."/>
            <person name="Walbot V."/>
        </authorList>
    </citation>
    <scope>NUCLEOTIDE SEQUENCE</scope>
    <source>
        <strain evidence="1">B73</strain>
    </source>
</reference>
<reference evidence="1" key="1">
    <citation type="journal article" date="2009" name="PLoS Genet.">
        <title>Sequencing, mapping, and analysis of 27,455 maize full-length cDNAs.</title>
        <authorList>
            <person name="Soderlund C."/>
            <person name="Descour A."/>
            <person name="Kudrna D."/>
            <person name="Bomhoff M."/>
            <person name="Boyd L."/>
            <person name="Currie J."/>
            <person name="Angelova A."/>
            <person name="Collura K."/>
            <person name="Wissotski M."/>
            <person name="Ashley E."/>
            <person name="Morrow D."/>
            <person name="Fernandes J."/>
            <person name="Walbot V."/>
            <person name="Yu Y."/>
        </authorList>
    </citation>
    <scope>NUCLEOTIDE SEQUENCE</scope>
    <source>
        <strain evidence="1">B73</strain>
    </source>
</reference>
<accession>C4J8Q7</accession>
<protein>
    <submittedName>
        <fullName evidence="1">Uncharacterized protein</fullName>
    </submittedName>
</protein>
<evidence type="ECO:0000313" key="1">
    <source>
        <dbReference type="EMBL" id="ACR37557.1"/>
    </source>
</evidence>
<dbReference type="AlphaFoldDB" id="C4J8Q7"/>
<dbReference type="EMBL" id="BT087204">
    <property type="protein sequence ID" value="ACR37557.1"/>
    <property type="molecule type" value="mRNA"/>
</dbReference>
<name>C4J8Q7_MAIZE</name>
<sequence length="38" mass="4732">MLIRCRLARLWRRLGVQRWFNALPRLTALRTMYETKLK</sequence>
<organism evidence="1">
    <name type="scientific">Zea mays</name>
    <name type="common">Maize</name>
    <dbReference type="NCBI Taxonomy" id="4577"/>
    <lineage>
        <taxon>Eukaryota</taxon>
        <taxon>Viridiplantae</taxon>
        <taxon>Streptophyta</taxon>
        <taxon>Embryophyta</taxon>
        <taxon>Tracheophyta</taxon>
        <taxon>Spermatophyta</taxon>
        <taxon>Magnoliopsida</taxon>
        <taxon>Liliopsida</taxon>
        <taxon>Poales</taxon>
        <taxon>Poaceae</taxon>
        <taxon>PACMAD clade</taxon>
        <taxon>Panicoideae</taxon>
        <taxon>Andropogonodae</taxon>
        <taxon>Andropogoneae</taxon>
        <taxon>Tripsacinae</taxon>
        <taxon>Zea</taxon>
    </lineage>
</organism>